<accession>A0A4Q9KKF4</accession>
<keyword evidence="3" id="KW-1185">Reference proteome</keyword>
<sequence>MKAQQIIQALYSFFLGLVVVGFVAVGLMTFYPQSRYDQTSSGDDAWRAAVDSWSLGASIILLVCATVIFAVSLVLSERLDVVANGLLLGGVFTMIYAVAVSLDGRTSPLRFVVVAVALLVTVAVGYLKFVRGRRGAATAAVAAAAGASASGVAPDVTERLVRVETKLDALRRALDG</sequence>
<feature type="transmembrane region" description="Helical" evidence="1">
    <location>
        <begin position="82"/>
        <end position="102"/>
    </location>
</feature>
<keyword evidence="1" id="KW-1133">Transmembrane helix</keyword>
<dbReference type="Proteomes" id="UP000291933">
    <property type="component" value="Unassembled WGS sequence"/>
</dbReference>
<keyword evidence="1" id="KW-0472">Membrane</keyword>
<dbReference type="RefSeq" id="WP_131172061.1">
    <property type="nucleotide sequence ID" value="NZ_FXTL01000007.1"/>
</dbReference>
<comment type="caution">
    <text evidence="2">The sequence shown here is derived from an EMBL/GenBank/DDBJ whole genome shotgun (WGS) entry which is preliminary data.</text>
</comment>
<keyword evidence="1" id="KW-0812">Transmembrane</keyword>
<dbReference type="OrthoDB" id="4944430at2"/>
<evidence type="ECO:0000313" key="3">
    <source>
        <dbReference type="Proteomes" id="UP000291933"/>
    </source>
</evidence>
<feature type="transmembrane region" description="Helical" evidence="1">
    <location>
        <begin position="108"/>
        <end position="127"/>
    </location>
</feature>
<name>A0A4Q9KKF4_PROTD</name>
<dbReference type="EMBL" id="SDMR01000008">
    <property type="protein sequence ID" value="TBT94972.1"/>
    <property type="molecule type" value="Genomic_DNA"/>
</dbReference>
<organism evidence="2 3">
    <name type="scientific">Propioniciclava tarda</name>
    <dbReference type="NCBI Taxonomy" id="433330"/>
    <lineage>
        <taxon>Bacteria</taxon>
        <taxon>Bacillati</taxon>
        <taxon>Actinomycetota</taxon>
        <taxon>Actinomycetes</taxon>
        <taxon>Propionibacteriales</taxon>
        <taxon>Propionibacteriaceae</taxon>
        <taxon>Propioniciclava</taxon>
    </lineage>
</organism>
<evidence type="ECO:0000313" key="2">
    <source>
        <dbReference type="EMBL" id="TBT94972.1"/>
    </source>
</evidence>
<reference evidence="2 3" key="1">
    <citation type="submission" date="2019-01" db="EMBL/GenBank/DDBJ databases">
        <title>Lactibacter flavus gen. nov., sp. nov., a novel bacterium of the family Propionibacteriaceae isolated from raw milk and dairy products.</title>
        <authorList>
            <person name="Huptas C."/>
            <person name="Wenning M."/>
            <person name="Breitenwieser F."/>
            <person name="Doll E."/>
            <person name="Von Neubeck M."/>
            <person name="Busse H.-J."/>
            <person name="Scherer S."/>
        </authorList>
    </citation>
    <scope>NUCLEOTIDE SEQUENCE [LARGE SCALE GENOMIC DNA]</scope>
    <source>
        <strain evidence="3">DSM 22130 / JCM 15804 / WR061</strain>
    </source>
</reference>
<gene>
    <name evidence="2" type="ORF">ET996_08155</name>
</gene>
<feature type="transmembrane region" description="Helical" evidence="1">
    <location>
        <begin position="12"/>
        <end position="32"/>
    </location>
</feature>
<dbReference type="AlphaFoldDB" id="A0A4Q9KKF4"/>
<protein>
    <submittedName>
        <fullName evidence="2">Uncharacterized protein</fullName>
    </submittedName>
</protein>
<evidence type="ECO:0000256" key="1">
    <source>
        <dbReference type="SAM" id="Phobius"/>
    </source>
</evidence>
<proteinExistence type="predicted"/>
<feature type="transmembrane region" description="Helical" evidence="1">
    <location>
        <begin position="52"/>
        <end position="75"/>
    </location>
</feature>